<comment type="caution">
    <text evidence="2">The sequence shown here is derived from an EMBL/GenBank/DDBJ whole genome shotgun (WGS) entry which is preliminary data.</text>
</comment>
<accession>A0ABS4FSU8</accession>
<feature type="transmembrane region" description="Helical" evidence="1">
    <location>
        <begin position="165"/>
        <end position="184"/>
    </location>
</feature>
<dbReference type="Pfam" id="PF05975">
    <property type="entry name" value="EcsB"/>
    <property type="match status" value="1"/>
</dbReference>
<dbReference type="InterPro" id="IPR010288">
    <property type="entry name" value="EcsB_ABC"/>
</dbReference>
<feature type="transmembrane region" description="Helical" evidence="1">
    <location>
        <begin position="21"/>
        <end position="44"/>
    </location>
</feature>
<evidence type="ECO:0000256" key="1">
    <source>
        <dbReference type="SAM" id="Phobius"/>
    </source>
</evidence>
<dbReference type="Proteomes" id="UP001519272">
    <property type="component" value="Unassembled WGS sequence"/>
</dbReference>
<feature type="transmembrane region" description="Helical" evidence="1">
    <location>
        <begin position="56"/>
        <end position="79"/>
    </location>
</feature>
<evidence type="ECO:0000313" key="3">
    <source>
        <dbReference type="Proteomes" id="UP001519272"/>
    </source>
</evidence>
<keyword evidence="3" id="KW-1185">Reference proteome</keyword>
<dbReference type="EMBL" id="JAGGKG010000009">
    <property type="protein sequence ID" value="MBP1905661.1"/>
    <property type="molecule type" value="Genomic_DNA"/>
</dbReference>
<gene>
    <name evidence="2" type="ORF">J2Z32_002291</name>
</gene>
<sequence length="403" mass="46662">MELKALYQKRKHAFWGKVLPFFPYVMQSGVAVLLLISLITFSAWYTTFLTHFPADFPVRFIVFFTLALFIAHVSFRTYLREADVVLLMPQESIMNQYLRPTFIRGIVYKLVGLFLIVFILWPMVIISKIDMLPIWLLLLLLTVLKCVSGYGYWQEINTISQTTRRLLKLMRFSVLILILGVWLWQPIWKSVIFSLLVIATYLVVLRIPMKHRLAWENLIAIEKASASRVMLVLSWFVDVQAEGQKIVHRVWLSSIGQHLPWKKELSYKYLLQKTLIRSELLAIVIRLGILGAFLVGWSGGSWLGLAVYLLFIFLIGAQLTSLRQVHEDSPAVQYYPIPEGVRKNTVISVIISFLCVISLIMWLPMLFVPVGELTIKLAALGLGFIFIVALRVTWIRKWREEEE</sequence>
<feature type="transmembrane region" description="Helical" evidence="1">
    <location>
        <begin position="373"/>
        <end position="394"/>
    </location>
</feature>
<feature type="transmembrane region" description="Helical" evidence="1">
    <location>
        <begin position="280"/>
        <end position="299"/>
    </location>
</feature>
<dbReference type="PIRSF" id="PIRSF037259">
    <property type="entry name" value="EcsB_ABC"/>
    <property type="match status" value="1"/>
</dbReference>
<name>A0ABS4FSU8_9BACL</name>
<evidence type="ECO:0000313" key="2">
    <source>
        <dbReference type="EMBL" id="MBP1905661.1"/>
    </source>
</evidence>
<proteinExistence type="predicted"/>
<dbReference type="RefSeq" id="WP_210089280.1">
    <property type="nucleotide sequence ID" value="NZ_JAGGKG010000009.1"/>
</dbReference>
<protein>
    <submittedName>
        <fullName evidence="2">ABC-2 type transport system permease protein</fullName>
    </submittedName>
</protein>
<keyword evidence="1" id="KW-0812">Transmembrane</keyword>
<feature type="transmembrane region" description="Helical" evidence="1">
    <location>
        <begin position="132"/>
        <end position="153"/>
    </location>
</feature>
<organism evidence="2 3">
    <name type="scientific">Paenibacillus turicensis</name>
    <dbReference type="NCBI Taxonomy" id="160487"/>
    <lineage>
        <taxon>Bacteria</taxon>
        <taxon>Bacillati</taxon>
        <taxon>Bacillota</taxon>
        <taxon>Bacilli</taxon>
        <taxon>Bacillales</taxon>
        <taxon>Paenibacillaceae</taxon>
        <taxon>Paenibacillus</taxon>
    </lineage>
</organism>
<feature type="transmembrane region" description="Helical" evidence="1">
    <location>
        <begin position="106"/>
        <end position="126"/>
    </location>
</feature>
<keyword evidence="1" id="KW-0472">Membrane</keyword>
<feature type="transmembrane region" description="Helical" evidence="1">
    <location>
        <begin position="346"/>
        <end position="367"/>
    </location>
</feature>
<keyword evidence="1" id="KW-1133">Transmembrane helix</keyword>
<feature type="transmembrane region" description="Helical" evidence="1">
    <location>
        <begin position="305"/>
        <end position="325"/>
    </location>
</feature>
<feature type="transmembrane region" description="Helical" evidence="1">
    <location>
        <begin position="190"/>
        <end position="209"/>
    </location>
</feature>
<reference evidence="2 3" key="1">
    <citation type="submission" date="2021-03" db="EMBL/GenBank/DDBJ databases">
        <title>Genomic Encyclopedia of Type Strains, Phase IV (KMG-IV): sequencing the most valuable type-strain genomes for metagenomic binning, comparative biology and taxonomic classification.</title>
        <authorList>
            <person name="Goeker M."/>
        </authorList>
    </citation>
    <scope>NUCLEOTIDE SEQUENCE [LARGE SCALE GENOMIC DNA]</scope>
    <source>
        <strain evidence="2 3">DSM 14349</strain>
    </source>
</reference>